<comment type="subcellular location">
    <subcellularLocation>
        <location evidence="1">Nucleus</location>
    </subcellularLocation>
</comment>
<gene>
    <name evidence="12" type="ORF">QG37_05202</name>
</gene>
<name>A0A0L0NV99_CANAR</name>
<dbReference type="VEuPathDB" id="FungiDB:B9J08_003060"/>
<dbReference type="PANTHER" id="PTHR47257">
    <property type="entry name" value="PH-RESPONSE TRANSCRIPTION FACTOR PACC/RIM101"/>
    <property type="match status" value="1"/>
</dbReference>
<dbReference type="Proteomes" id="UP000037122">
    <property type="component" value="Unassembled WGS sequence"/>
</dbReference>
<evidence type="ECO:0000256" key="1">
    <source>
        <dbReference type="ARBA" id="ARBA00004123"/>
    </source>
</evidence>
<dbReference type="GO" id="GO:0005634">
    <property type="term" value="C:nucleus"/>
    <property type="evidence" value="ECO:0007669"/>
    <property type="project" value="UniProtKB-SubCell"/>
</dbReference>
<feature type="domain" description="C2H2-type" evidence="11">
    <location>
        <begin position="209"/>
        <end position="236"/>
    </location>
</feature>
<feature type="compositionally biased region" description="Polar residues" evidence="10">
    <location>
        <begin position="579"/>
        <end position="602"/>
    </location>
</feature>
<comment type="caution">
    <text evidence="12">The sequence shown here is derived from an EMBL/GenBank/DDBJ whole genome shotgun (WGS) entry which is preliminary data.</text>
</comment>
<keyword evidence="5 9" id="KW-0863">Zinc-finger</keyword>
<proteinExistence type="inferred from homology"/>
<dbReference type="GO" id="GO:0008270">
    <property type="term" value="F:zinc ion binding"/>
    <property type="evidence" value="ECO:0007669"/>
    <property type="project" value="UniProtKB-KW"/>
</dbReference>
<feature type="region of interest" description="Disordered" evidence="10">
    <location>
        <begin position="364"/>
        <end position="388"/>
    </location>
</feature>
<dbReference type="InterPro" id="IPR036236">
    <property type="entry name" value="Znf_C2H2_sf"/>
</dbReference>
<dbReference type="Gene3D" id="3.30.160.60">
    <property type="entry name" value="Classic Zinc Finger"/>
    <property type="match status" value="2"/>
</dbReference>
<feature type="region of interest" description="Disordered" evidence="10">
    <location>
        <begin position="502"/>
        <end position="521"/>
    </location>
</feature>
<evidence type="ECO:0000256" key="4">
    <source>
        <dbReference type="ARBA" id="ARBA00022737"/>
    </source>
</evidence>
<evidence type="ECO:0000259" key="11">
    <source>
        <dbReference type="PROSITE" id="PS50157"/>
    </source>
</evidence>
<evidence type="ECO:0000256" key="2">
    <source>
        <dbReference type="ARBA" id="ARBA00022491"/>
    </source>
</evidence>
<keyword evidence="4" id="KW-0677">Repeat</keyword>
<dbReference type="PROSITE" id="PS00028">
    <property type="entry name" value="ZINC_FINGER_C2H2_1"/>
    <property type="match status" value="2"/>
</dbReference>
<feature type="region of interest" description="Disordered" evidence="10">
    <location>
        <begin position="569"/>
        <end position="602"/>
    </location>
</feature>
<comment type="similarity">
    <text evidence="8">Belongs to the pacC/RIM101 family.</text>
</comment>
<dbReference type="PROSITE" id="PS50157">
    <property type="entry name" value="ZINC_FINGER_C2H2_2"/>
    <property type="match status" value="2"/>
</dbReference>
<evidence type="ECO:0000313" key="13">
    <source>
        <dbReference type="Proteomes" id="UP000037122"/>
    </source>
</evidence>
<dbReference type="GO" id="GO:0000981">
    <property type="term" value="F:DNA-binding transcription factor activity, RNA polymerase II-specific"/>
    <property type="evidence" value="ECO:0007669"/>
    <property type="project" value="UniProtKB-ARBA"/>
</dbReference>
<dbReference type="Pfam" id="PF00096">
    <property type="entry name" value="zf-C2H2"/>
    <property type="match status" value="1"/>
</dbReference>
<keyword evidence="7" id="KW-0539">Nucleus</keyword>
<dbReference type="VEuPathDB" id="FungiDB:CJJ09_001044"/>
<dbReference type="SMART" id="SM00355">
    <property type="entry name" value="ZnF_C2H2"/>
    <property type="match status" value="3"/>
</dbReference>
<dbReference type="SUPFAM" id="SSF57667">
    <property type="entry name" value="beta-beta-alpha zinc fingers"/>
    <property type="match status" value="2"/>
</dbReference>
<organism evidence="12 13">
    <name type="scientific">Candidozyma auris</name>
    <name type="common">Yeast</name>
    <name type="synonym">Candida auris</name>
    <dbReference type="NCBI Taxonomy" id="498019"/>
    <lineage>
        <taxon>Eukaryota</taxon>
        <taxon>Fungi</taxon>
        <taxon>Dikarya</taxon>
        <taxon>Ascomycota</taxon>
        <taxon>Saccharomycotina</taxon>
        <taxon>Pichiomycetes</taxon>
        <taxon>Metschnikowiaceae</taxon>
        <taxon>Candidozyma</taxon>
    </lineage>
</organism>
<keyword evidence="2" id="KW-0678">Repressor</keyword>
<evidence type="ECO:0000256" key="7">
    <source>
        <dbReference type="ARBA" id="ARBA00023242"/>
    </source>
</evidence>
<dbReference type="VEuPathDB" id="FungiDB:QG37_05202"/>
<sequence length="602" mass="67942">MSSNYNLHPVTYLNATAEKVMDSEVDFDLDAVSDAVSTNSPTTQLLNGSPQTSFTSQSSANSPVLQTANFGKDFTNAHFGARATGFAGTAFDMKQENQQHDKLQTAPHNYQDDNHSCGASAGEKKKPKKTYRKVRDADMKGPFNCQWSGCLLIFDTPEELYDHLCNEHVGRKLSNNLSLTCDWDNCGVTTVKRDHITSHLRVHVPLKPYRCNLCTKSFKRPQDLKKHSRTHEDEHQRKLKKSQKMNDRDESGLNKAVYPMPMLPAHHGTYDIGSAYYPTLGNEMTQRQEVFDLNSSLQAPHGTAGASDTKKRTLDHNMHMMNGILSDFNFYGQQDQNKRLKLEPSYNMEVYNRLNHLDSFMSSQQANPAHVSSTSSQGSALHSQSMIPNPNSHYSYGANPQANLYEAEKFFNNLSSSIELQYQNMVSSVPNQQFPVQQSHQQLLYPMLPQYQGKPYDSHSNHFVNNHNSGFTPKFPQVNRQLNGQVGANPFGSVEFDSISNNQKSAKKLNEEPAKETGKEEEDVLANFNQLSIKDGKNDVNFDIKTVQKHRELIKFVCEQLAIMKKSMKEQEQGQEQQKNTTEAASKTNETKQSLYPTITAF</sequence>
<dbReference type="VEuPathDB" id="FungiDB:CJI96_0000890"/>
<dbReference type="EMBL" id="LGST01000037">
    <property type="protein sequence ID" value="KND97973.1"/>
    <property type="molecule type" value="Genomic_DNA"/>
</dbReference>
<evidence type="ECO:0000313" key="12">
    <source>
        <dbReference type="EMBL" id="KND97973.1"/>
    </source>
</evidence>
<dbReference type="VEuPathDB" id="FungiDB:CJI97_003132"/>
<dbReference type="AlphaFoldDB" id="A0A0L0NV99"/>
<feature type="compositionally biased region" description="Basic and acidic residues" evidence="10">
    <location>
        <begin position="222"/>
        <end position="236"/>
    </location>
</feature>
<reference evidence="13" key="1">
    <citation type="journal article" date="2015" name="BMC Genomics">
        <title>Draft genome of a commonly misdiagnosed multidrug resistant pathogen Candida auris.</title>
        <authorList>
            <person name="Chatterjee S."/>
            <person name="Alampalli S.V."/>
            <person name="Nageshan R.K."/>
            <person name="Chettiar S.T."/>
            <person name="Joshi S."/>
            <person name="Tatu U.S."/>
        </authorList>
    </citation>
    <scope>NUCLEOTIDE SEQUENCE [LARGE SCALE GENOMIC DNA]</scope>
    <source>
        <strain evidence="13">6684</strain>
    </source>
</reference>
<feature type="region of interest" description="Disordered" evidence="10">
    <location>
        <begin position="222"/>
        <end position="254"/>
    </location>
</feature>
<feature type="compositionally biased region" description="Basic and acidic residues" evidence="10">
    <location>
        <begin position="508"/>
        <end position="518"/>
    </location>
</feature>
<dbReference type="PANTHER" id="PTHR47257:SF1">
    <property type="entry name" value="PH-RESPONSE TRANSCRIPTION FACTOR PACC_RIM101"/>
    <property type="match status" value="1"/>
</dbReference>
<evidence type="ECO:0000256" key="5">
    <source>
        <dbReference type="ARBA" id="ARBA00022771"/>
    </source>
</evidence>
<accession>A0A0L0NV99</accession>
<feature type="region of interest" description="Disordered" evidence="10">
    <location>
        <begin position="108"/>
        <end position="129"/>
    </location>
</feature>
<keyword evidence="6" id="KW-0862">Zinc</keyword>
<evidence type="ECO:0000256" key="6">
    <source>
        <dbReference type="ARBA" id="ARBA00022833"/>
    </source>
</evidence>
<keyword evidence="3" id="KW-0479">Metal-binding</keyword>
<dbReference type="GO" id="GO:0000978">
    <property type="term" value="F:RNA polymerase II cis-regulatory region sequence-specific DNA binding"/>
    <property type="evidence" value="ECO:0007669"/>
    <property type="project" value="UniProtKB-ARBA"/>
</dbReference>
<evidence type="ECO:0000256" key="10">
    <source>
        <dbReference type="SAM" id="MobiDB-lite"/>
    </source>
</evidence>
<evidence type="ECO:0000256" key="9">
    <source>
        <dbReference type="PROSITE-ProRule" id="PRU00042"/>
    </source>
</evidence>
<dbReference type="VEuPathDB" id="FungiDB:CJJ07_004666"/>
<protein>
    <recommendedName>
        <fullName evidence="11">C2H2-type domain-containing protein</fullName>
    </recommendedName>
</protein>
<dbReference type="InterPro" id="IPR013087">
    <property type="entry name" value="Znf_C2H2_type"/>
</dbReference>
<evidence type="ECO:0000256" key="3">
    <source>
        <dbReference type="ARBA" id="ARBA00022723"/>
    </source>
</evidence>
<feature type="domain" description="C2H2-type" evidence="11">
    <location>
        <begin position="179"/>
        <end position="208"/>
    </location>
</feature>
<evidence type="ECO:0000256" key="8">
    <source>
        <dbReference type="ARBA" id="ARBA00038089"/>
    </source>
</evidence>
<dbReference type="FunFam" id="3.30.160.60:FF:000072">
    <property type="entry name" value="zinc finger protein 143 isoform X1"/>
    <property type="match status" value="1"/>
</dbReference>
<dbReference type="InterPro" id="IPR050806">
    <property type="entry name" value="pacC/RIM101"/>
</dbReference>
<feature type="region of interest" description="Disordered" evidence="10">
    <location>
        <begin position="38"/>
        <end position="60"/>
    </location>
</feature>